<comment type="function">
    <text evidence="3 12">Involved in coproporphyrin-dependent heme b biosynthesis. Catalyzes the oxidation of coproporphyrinogen III to coproporphyrin III.</text>
</comment>
<dbReference type="Proteomes" id="UP000664164">
    <property type="component" value="Unassembled WGS sequence"/>
</dbReference>
<feature type="region of interest" description="Disordered" evidence="13">
    <location>
        <begin position="1"/>
        <end position="22"/>
    </location>
</feature>
<dbReference type="GO" id="GO:0004729">
    <property type="term" value="F:oxygen-dependent protoporphyrinogen oxidase activity"/>
    <property type="evidence" value="ECO:0007669"/>
    <property type="project" value="UniProtKB-UniRule"/>
</dbReference>
<reference evidence="15" key="1">
    <citation type="submission" date="2021-03" db="EMBL/GenBank/DDBJ databases">
        <title>A new species, PO-11, isolated from a karst cave deposit.</title>
        <authorList>
            <person name="Zhaoxiaoyong W."/>
        </authorList>
    </citation>
    <scope>NUCLEOTIDE SEQUENCE</scope>
    <source>
        <strain evidence="15">PO-11</strain>
    </source>
</reference>
<dbReference type="Gene3D" id="1.10.3110.10">
    <property type="entry name" value="protoporphyrinogen ix oxidase, domain 3"/>
    <property type="match status" value="1"/>
</dbReference>
<keyword evidence="11 12" id="KW-0350">Heme biosynthesis</keyword>
<dbReference type="AlphaFoldDB" id="A0A939KIM2"/>
<comment type="catalytic activity">
    <reaction evidence="1">
        <text>coproporphyrinogen III + 3 O2 = coproporphyrin III + 3 H2O2</text>
        <dbReference type="Rhea" id="RHEA:43436"/>
        <dbReference type="ChEBI" id="CHEBI:15379"/>
        <dbReference type="ChEBI" id="CHEBI:16240"/>
        <dbReference type="ChEBI" id="CHEBI:57309"/>
        <dbReference type="ChEBI" id="CHEBI:131725"/>
        <dbReference type="EC" id="1.3.3.15"/>
    </reaction>
    <physiologicalReaction direction="left-to-right" evidence="1">
        <dbReference type="Rhea" id="RHEA:43437"/>
    </physiologicalReaction>
</comment>
<dbReference type="InterPro" id="IPR050464">
    <property type="entry name" value="Zeta_carotene_desat/Oxidored"/>
</dbReference>
<name>A0A939KIM2_9MICC</name>
<evidence type="ECO:0000313" key="16">
    <source>
        <dbReference type="Proteomes" id="UP000664164"/>
    </source>
</evidence>
<dbReference type="Gene3D" id="3.50.50.60">
    <property type="entry name" value="FAD/NAD(P)-binding domain"/>
    <property type="match status" value="1"/>
</dbReference>
<dbReference type="GO" id="GO:0005737">
    <property type="term" value="C:cytoplasm"/>
    <property type="evidence" value="ECO:0007669"/>
    <property type="project" value="UniProtKB-SubCell"/>
</dbReference>
<evidence type="ECO:0000256" key="6">
    <source>
        <dbReference type="ARBA" id="ARBA00012402"/>
    </source>
</evidence>
<comment type="similarity">
    <text evidence="5 12">Belongs to the protoporphyrinogen/coproporphyrinogen oxidase family. Coproporphyrinogen III oxidase subfamily.</text>
</comment>
<comment type="pathway">
    <text evidence="4 12">Porphyrin-containing compound metabolism; protoheme biosynthesis.</text>
</comment>
<evidence type="ECO:0000256" key="8">
    <source>
        <dbReference type="ARBA" id="ARBA00022630"/>
    </source>
</evidence>
<keyword evidence="10 12" id="KW-0560">Oxidoreductase</keyword>
<dbReference type="InterPro" id="IPR002937">
    <property type="entry name" value="Amino_oxidase"/>
</dbReference>
<evidence type="ECO:0000256" key="1">
    <source>
        <dbReference type="ARBA" id="ARBA00001755"/>
    </source>
</evidence>
<evidence type="ECO:0000256" key="4">
    <source>
        <dbReference type="ARBA" id="ARBA00004744"/>
    </source>
</evidence>
<accession>A0A939KIM2</accession>
<dbReference type="InterPro" id="IPR036188">
    <property type="entry name" value="FAD/NAD-bd_sf"/>
</dbReference>
<feature type="region of interest" description="Disordered" evidence="13">
    <location>
        <begin position="229"/>
        <end position="251"/>
    </location>
</feature>
<keyword evidence="12" id="KW-0963">Cytoplasm</keyword>
<evidence type="ECO:0000256" key="9">
    <source>
        <dbReference type="ARBA" id="ARBA00022827"/>
    </source>
</evidence>
<evidence type="ECO:0000256" key="13">
    <source>
        <dbReference type="SAM" id="MobiDB-lite"/>
    </source>
</evidence>
<evidence type="ECO:0000259" key="14">
    <source>
        <dbReference type="Pfam" id="PF01593"/>
    </source>
</evidence>
<dbReference type="Gene3D" id="3.90.660.20">
    <property type="entry name" value="Protoporphyrinogen oxidase, mitochondrial, domain 2"/>
    <property type="match status" value="1"/>
</dbReference>
<feature type="compositionally biased region" description="Basic and acidic residues" evidence="13">
    <location>
        <begin position="1"/>
        <end position="19"/>
    </location>
</feature>
<dbReference type="PANTHER" id="PTHR42923:SF3">
    <property type="entry name" value="PROTOPORPHYRINOGEN OXIDASE"/>
    <property type="match status" value="1"/>
</dbReference>
<proteinExistence type="inferred from homology"/>
<dbReference type="InterPro" id="IPR004572">
    <property type="entry name" value="Protoporphyrinogen_oxidase"/>
</dbReference>
<keyword evidence="9 12" id="KW-0274">FAD</keyword>
<organism evidence="15 16">
    <name type="scientific">Arthrobacter cavernae</name>
    <dbReference type="NCBI Taxonomy" id="2817681"/>
    <lineage>
        <taxon>Bacteria</taxon>
        <taxon>Bacillati</taxon>
        <taxon>Actinomycetota</taxon>
        <taxon>Actinomycetes</taxon>
        <taxon>Micrococcales</taxon>
        <taxon>Micrococcaceae</taxon>
        <taxon>Arthrobacter</taxon>
    </lineage>
</organism>
<dbReference type="SUPFAM" id="SSF51905">
    <property type="entry name" value="FAD/NAD(P)-binding domain"/>
    <property type="match status" value="1"/>
</dbReference>
<evidence type="ECO:0000256" key="2">
    <source>
        <dbReference type="ARBA" id="ARBA00001974"/>
    </source>
</evidence>
<evidence type="ECO:0000313" key="15">
    <source>
        <dbReference type="EMBL" id="MBO1266774.1"/>
    </source>
</evidence>
<dbReference type="EMBL" id="JAFNLL010000004">
    <property type="protein sequence ID" value="MBO1266774.1"/>
    <property type="molecule type" value="Genomic_DNA"/>
</dbReference>
<keyword evidence="8 12" id="KW-0285">Flavoprotein</keyword>
<dbReference type="EC" id="1.3.3.15" evidence="6 12"/>
<feature type="domain" description="Amine oxidase" evidence="14">
    <location>
        <begin position="33"/>
        <end position="459"/>
    </location>
</feature>
<protein>
    <recommendedName>
        <fullName evidence="7 12">Coproporphyrinogen III oxidase</fullName>
        <ecNumber evidence="6 12">1.3.3.15</ecNumber>
    </recommendedName>
</protein>
<comment type="caution">
    <text evidence="15">The sequence shown here is derived from an EMBL/GenBank/DDBJ whole genome shotgun (WGS) entry which is preliminary data.</text>
</comment>
<gene>
    <name evidence="15" type="primary">hemG</name>
    <name evidence="15" type="ORF">J1902_02045</name>
</gene>
<sequence length="502" mass="51211">MRGGHVRQERRPGALKPDHAAPGPAAVVVGGGISGLVAARELAMAGAAVTVLEASDAWGGCVGSHTVAGLTLDSGAESFATRSTAVADLARELGLGERIVAPHPGGAWVQLPHGPQELPKTGVLGIPANPWDPEVRRSLGLAGALRASLDRWLPATLGTSADVTSVSALVRARMGRRVLERLVAPVVGGVHSADPALLDVDMVAPGLRSGLREHGSLAAAVAAQRQAVRGSTAPQSADAQPAAGQPAKAGSAVGGLHGGMHTLVSALLSDLRSHGAVLLSGARADAIARTGQRWHVSVGGNTYDADRLVVALDGAAAVGLLEASLPELSALRPAAGPLVSLVTVVVDLPELDGRPRGTGILVAPQTPGITAKALTHATAKWDWLAEEAGPGTHVLRLSYGRREEDQAKALDVLDDDALFEAALRDASTLLTVPVTRDDVVDWDVVRWAGALPFAAVGHKQRVAEVRRICARADGLAVVGGWLAGNGLAAVVADTRAQLAATD</sequence>
<keyword evidence="16" id="KW-1185">Reference proteome</keyword>
<evidence type="ECO:0000256" key="3">
    <source>
        <dbReference type="ARBA" id="ARBA00002185"/>
    </source>
</evidence>
<dbReference type="Pfam" id="PF01593">
    <property type="entry name" value="Amino_oxidase"/>
    <property type="match status" value="1"/>
</dbReference>
<dbReference type="NCBIfam" id="TIGR00562">
    <property type="entry name" value="proto_IX_ox"/>
    <property type="match status" value="1"/>
</dbReference>
<comment type="subcellular location">
    <subcellularLocation>
        <location evidence="12">Cytoplasm</location>
    </subcellularLocation>
</comment>
<evidence type="ECO:0000256" key="12">
    <source>
        <dbReference type="RuleBase" id="RU364052"/>
    </source>
</evidence>
<dbReference type="PANTHER" id="PTHR42923">
    <property type="entry name" value="PROTOPORPHYRINOGEN OXIDASE"/>
    <property type="match status" value="1"/>
</dbReference>
<dbReference type="GO" id="GO:0006783">
    <property type="term" value="P:heme biosynthetic process"/>
    <property type="evidence" value="ECO:0007669"/>
    <property type="project" value="UniProtKB-UniRule"/>
</dbReference>
<evidence type="ECO:0000256" key="11">
    <source>
        <dbReference type="ARBA" id="ARBA00023133"/>
    </source>
</evidence>
<evidence type="ECO:0000256" key="7">
    <source>
        <dbReference type="ARBA" id="ARBA00019046"/>
    </source>
</evidence>
<evidence type="ECO:0000256" key="10">
    <source>
        <dbReference type="ARBA" id="ARBA00023002"/>
    </source>
</evidence>
<comment type="cofactor">
    <cofactor evidence="2 12">
        <name>FAD</name>
        <dbReference type="ChEBI" id="CHEBI:57692"/>
    </cofactor>
</comment>
<evidence type="ECO:0000256" key="5">
    <source>
        <dbReference type="ARBA" id="ARBA00008310"/>
    </source>
</evidence>
<dbReference type="SUPFAM" id="SSF54373">
    <property type="entry name" value="FAD-linked reductases, C-terminal domain"/>
    <property type="match status" value="1"/>
</dbReference>